<dbReference type="InterPro" id="IPR029063">
    <property type="entry name" value="SAM-dependent_MTases_sf"/>
</dbReference>
<dbReference type="InterPro" id="IPR041698">
    <property type="entry name" value="Methyltransf_25"/>
</dbReference>
<reference evidence="2 3" key="1">
    <citation type="submission" date="2019-12" db="EMBL/GenBank/DDBJ databases">
        <title>Rhizobium genotypes associated with high levels of biological nitrogen fixation by grain legumes in a temperate-maritime cropping system.</title>
        <authorList>
            <person name="Maluk M."/>
            <person name="Francesc Ferrando Molina F."/>
            <person name="Lopez Del Egido L."/>
            <person name="Lafos M."/>
            <person name="Langarica-Fuentes A."/>
            <person name="Gebre Yohannes G."/>
            <person name="Young M.W."/>
            <person name="Martin P."/>
            <person name="Gantlett R."/>
            <person name="Kenicer G."/>
            <person name="Hawes C."/>
            <person name="Begg G.S."/>
            <person name="Quilliam R.S."/>
            <person name="Squire G.R."/>
            <person name="Poole P.S."/>
            <person name="Young P.W."/>
            <person name="Iannetta P.M."/>
            <person name="James E.K."/>
        </authorList>
    </citation>
    <scope>NUCLEOTIDE SEQUENCE [LARGE SCALE GENOMIC DNA]</scope>
    <source>
        <strain evidence="2 3">JHI1096</strain>
    </source>
</reference>
<dbReference type="EMBL" id="WUEZ01000033">
    <property type="protein sequence ID" value="NEI37261.1"/>
    <property type="molecule type" value="Genomic_DNA"/>
</dbReference>
<proteinExistence type="predicted"/>
<keyword evidence="2" id="KW-0489">Methyltransferase</keyword>
<dbReference type="SUPFAM" id="SSF53335">
    <property type="entry name" value="S-adenosyl-L-methionine-dependent methyltransferases"/>
    <property type="match status" value="1"/>
</dbReference>
<dbReference type="GO" id="GO:0032259">
    <property type="term" value="P:methylation"/>
    <property type="evidence" value="ECO:0007669"/>
    <property type="project" value="UniProtKB-KW"/>
</dbReference>
<dbReference type="Proteomes" id="UP000471560">
    <property type="component" value="Unassembled WGS sequence"/>
</dbReference>
<feature type="domain" description="Methyltransferase" evidence="1">
    <location>
        <begin position="57"/>
        <end position="109"/>
    </location>
</feature>
<sequence length="211" mass="23705">MVESSDDILKDVANYYSGRIAEHGQTAAGVDWNSQAGQIMRFNQLLKVVNSSQPYSIADIGCGYGALLDHLSQLGHATRYIGVDIALPMIEAARSRIAASPDVTFRLGNSPGEIVDYSVASGIFNVRLGRTDEEWLAYLVETLDMMNISSRTGFSFNCLTSYSDEDRMRGDLFYANPLDLFDLCKRRYSRQVALLHDYELYEFTMIVRKLL</sequence>
<dbReference type="Gene3D" id="3.40.50.150">
    <property type="entry name" value="Vaccinia Virus protein VP39"/>
    <property type="match status" value="1"/>
</dbReference>
<evidence type="ECO:0000313" key="2">
    <source>
        <dbReference type="EMBL" id="NEI37261.1"/>
    </source>
</evidence>
<keyword evidence="2" id="KW-0808">Transferase</keyword>
<name>A0A6P0BEP2_RHILE</name>
<evidence type="ECO:0000313" key="3">
    <source>
        <dbReference type="Proteomes" id="UP000471560"/>
    </source>
</evidence>
<dbReference type="RefSeq" id="WP_164578189.1">
    <property type="nucleotide sequence ID" value="NZ_JBGEWS010000020.1"/>
</dbReference>
<gene>
    <name evidence="2" type="ORF">GR204_25345</name>
</gene>
<dbReference type="CDD" id="cd02440">
    <property type="entry name" value="AdoMet_MTases"/>
    <property type="match status" value="1"/>
</dbReference>
<dbReference type="AlphaFoldDB" id="A0A6P0BEP2"/>
<organism evidence="2 3">
    <name type="scientific">Rhizobium leguminosarum</name>
    <dbReference type="NCBI Taxonomy" id="384"/>
    <lineage>
        <taxon>Bacteria</taxon>
        <taxon>Pseudomonadati</taxon>
        <taxon>Pseudomonadota</taxon>
        <taxon>Alphaproteobacteria</taxon>
        <taxon>Hyphomicrobiales</taxon>
        <taxon>Rhizobiaceae</taxon>
        <taxon>Rhizobium/Agrobacterium group</taxon>
        <taxon>Rhizobium</taxon>
    </lineage>
</organism>
<protein>
    <submittedName>
        <fullName evidence="2">Methyltransferase domain-containing protein</fullName>
    </submittedName>
</protein>
<dbReference type="GO" id="GO:0008168">
    <property type="term" value="F:methyltransferase activity"/>
    <property type="evidence" value="ECO:0007669"/>
    <property type="project" value="UniProtKB-KW"/>
</dbReference>
<comment type="caution">
    <text evidence="2">The sequence shown here is derived from an EMBL/GenBank/DDBJ whole genome shotgun (WGS) entry which is preliminary data.</text>
</comment>
<accession>A0A6P0BEP2</accession>
<dbReference type="Pfam" id="PF13649">
    <property type="entry name" value="Methyltransf_25"/>
    <property type="match status" value="1"/>
</dbReference>
<evidence type="ECO:0000259" key="1">
    <source>
        <dbReference type="Pfam" id="PF13649"/>
    </source>
</evidence>